<dbReference type="Proteomes" id="UP000789570">
    <property type="component" value="Unassembled WGS sequence"/>
</dbReference>
<dbReference type="SMART" id="SM00558">
    <property type="entry name" value="JmjC"/>
    <property type="match status" value="1"/>
</dbReference>
<dbReference type="PROSITE" id="PS51184">
    <property type="entry name" value="JMJC"/>
    <property type="match status" value="1"/>
</dbReference>
<feature type="compositionally biased region" description="Basic residues" evidence="4">
    <location>
        <begin position="48"/>
        <end position="60"/>
    </location>
</feature>
<dbReference type="InterPro" id="IPR045109">
    <property type="entry name" value="LSDs-like"/>
</dbReference>
<feature type="compositionally biased region" description="Basic and acidic residues" evidence="4">
    <location>
        <begin position="61"/>
        <end position="74"/>
    </location>
</feature>
<evidence type="ECO:0000259" key="5">
    <source>
        <dbReference type="PROSITE" id="PS51184"/>
    </source>
</evidence>
<evidence type="ECO:0000256" key="2">
    <source>
        <dbReference type="ARBA" id="ARBA00022723"/>
    </source>
</evidence>
<evidence type="ECO:0000256" key="4">
    <source>
        <dbReference type="SAM" id="MobiDB-lite"/>
    </source>
</evidence>
<dbReference type="InterPro" id="IPR003347">
    <property type="entry name" value="JmjC_dom"/>
</dbReference>
<evidence type="ECO:0000256" key="3">
    <source>
        <dbReference type="ARBA" id="ARBA00023242"/>
    </source>
</evidence>
<keyword evidence="3" id="KW-0539">Nucleus</keyword>
<dbReference type="Pfam" id="PF02373">
    <property type="entry name" value="JmjC"/>
    <property type="match status" value="1"/>
</dbReference>
<dbReference type="GO" id="GO:0000118">
    <property type="term" value="C:histone deacetylase complex"/>
    <property type="evidence" value="ECO:0007669"/>
    <property type="project" value="TreeGrafter"/>
</dbReference>
<sequence>MSDQGDQGIDPINTTQPDITVSDTFEISKRPRRTRKATKFYTPTQSITRRRKKRVKPKKTTRNEEPTTTGDKRKSSNVSVKQPKKMKVSEFTDSMRDLNLKVDGNEIEHRQMKLSTVMKADLITVRPVHGKKHVQQGRCFSVRYKSFERCTACLAKQTDLCRFNGIRVFELEEDNMLIYGPDFISMTDPDPSSTYEIEVNDDEVKNVRILGNIQHVTFFHIDLIAPTFIKYLQKEIPHFKVAKYRKVPHRKICQLCDGCQTTIFSGYWMCCVCGREYCLSCHEEWSDVNEFSNEIGKCSHKRPHYKEQLVPMYHYTKEEILRLIDQCNQMILDDEDSIDLDDGELSDDVSVVESSKAASQRRQKTSRRFRTVHAQVSAADNNISAQENYEQKKTGYDNNISTRIHNEHKKTEYEANEMTEEIFRDLWRKGYPFVIKGVDRLNEDIWKPEYFIEHYGETVCRVIDVKENVEYKMNVNTFFKGFEDFNERFINDHGKHPCLKLKDWPPKDDFAVTFPEHYKDFSNSLPFKEYTTRGGVLNLAHRLPLEINRPDLGPKMYNAYGSEEDIGGKGTTNLHLDITDAVNLMSYAPIVEKRLENERDKPAAAVWDLYHSAELPRLRRFLRKIANERGLYICHPIHDQFFYLDKELRERLTAEEGVTGWRVYQNPGDAVFIPAGCAHQVCNYTSCVKAAVDFVSPEGVARSCIVSQQFRKLRSGHKRRMDILQLPNILYHAWSTSWDESND</sequence>
<evidence type="ECO:0000256" key="1">
    <source>
        <dbReference type="ARBA" id="ARBA00004123"/>
    </source>
</evidence>
<dbReference type="SUPFAM" id="SSF51197">
    <property type="entry name" value="Clavaminate synthase-like"/>
    <property type="match status" value="1"/>
</dbReference>
<name>A0A9N9G873_9GLOM</name>
<dbReference type="EMBL" id="CAJVPQ010002120">
    <property type="protein sequence ID" value="CAG8584114.1"/>
    <property type="molecule type" value="Genomic_DNA"/>
</dbReference>
<dbReference type="GO" id="GO:0000785">
    <property type="term" value="C:chromatin"/>
    <property type="evidence" value="ECO:0007669"/>
    <property type="project" value="TreeGrafter"/>
</dbReference>
<dbReference type="PANTHER" id="PTHR12549:SF38">
    <property type="entry name" value="JMJC DOMAIN-CONTAINING HISTONE DEMETHYLASE 2, ISOFORM A"/>
    <property type="match status" value="1"/>
</dbReference>
<dbReference type="PANTHER" id="PTHR12549">
    <property type="entry name" value="JMJC DOMAIN-CONTAINING HISTONE DEMETHYLATION PROTEIN"/>
    <property type="match status" value="1"/>
</dbReference>
<dbReference type="OrthoDB" id="1667110at2759"/>
<dbReference type="AlphaFoldDB" id="A0A9N9G873"/>
<protein>
    <submittedName>
        <fullName evidence="6">16098_t:CDS:1</fullName>
    </submittedName>
</protein>
<reference evidence="6" key="1">
    <citation type="submission" date="2021-06" db="EMBL/GenBank/DDBJ databases">
        <authorList>
            <person name="Kallberg Y."/>
            <person name="Tangrot J."/>
            <person name="Rosling A."/>
        </authorList>
    </citation>
    <scope>NUCLEOTIDE SEQUENCE</scope>
    <source>
        <strain evidence="6">UK204</strain>
    </source>
</reference>
<evidence type="ECO:0000313" key="6">
    <source>
        <dbReference type="EMBL" id="CAG8584114.1"/>
    </source>
</evidence>
<accession>A0A9N9G873</accession>
<feature type="region of interest" description="Disordered" evidence="4">
    <location>
        <begin position="1"/>
        <end position="85"/>
    </location>
</feature>
<dbReference type="GO" id="GO:0032454">
    <property type="term" value="F:histone H3K9 demethylase activity"/>
    <property type="evidence" value="ECO:0007669"/>
    <property type="project" value="InterPro"/>
</dbReference>
<comment type="caution">
    <text evidence="6">The sequence shown here is derived from an EMBL/GenBank/DDBJ whole genome shotgun (WGS) entry which is preliminary data.</text>
</comment>
<organism evidence="6 7">
    <name type="scientific">Funneliformis caledonium</name>
    <dbReference type="NCBI Taxonomy" id="1117310"/>
    <lineage>
        <taxon>Eukaryota</taxon>
        <taxon>Fungi</taxon>
        <taxon>Fungi incertae sedis</taxon>
        <taxon>Mucoromycota</taxon>
        <taxon>Glomeromycotina</taxon>
        <taxon>Glomeromycetes</taxon>
        <taxon>Glomerales</taxon>
        <taxon>Glomeraceae</taxon>
        <taxon>Funneliformis</taxon>
    </lineage>
</organism>
<comment type="subcellular location">
    <subcellularLocation>
        <location evidence="1">Nucleus</location>
    </subcellularLocation>
</comment>
<dbReference type="Gene3D" id="2.60.120.650">
    <property type="entry name" value="Cupin"/>
    <property type="match status" value="1"/>
</dbReference>
<keyword evidence="7" id="KW-1185">Reference proteome</keyword>
<feature type="domain" description="JmjC" evidence="5">
    <location>
        <begin position="532"/>
        <end position="711"/>
    </location>
</feature>
<dbReference type="GO" id="GO:0003712">
    <property type="term" value="F:transcription coregulator activity"/>
    <property type="evidence" value="ECO:0007669"/>
    <property type="project" value="TreeGrafter"/>
</dbReference>
<proteinExistence type="predicted"/>
<gene>
    <name evidence="6" type="ORF">FCALED_LOCUS7750</name>
</gene>
<dbReference type="GO" id="GO:0031490">
    <property type="term" value="F:chromatin DNA binding"/>
    <property type="evidence" value="ECO:0007669"/>
    <property type="project" value="TreeGrafter"/>
</dbReference>
<keyword evidence="2" id="KW-0479">Metal-binding</keyword>
<dbReference type="GO" id="GO:0046872">
    <property type="term" value="F:metal ion binding"/>
    <property type="evidence" value="ECO:0007669"/>
    <property type="project" value="UniProtKB-KW"/>
</dbReference>
<evidence type="ECO:0000313" key="7">
    <source>
        <dbReference type="Proteomes" id="UP000789570"/>
    </source>
</evidence>
<feature type="compositionally biased region" description="Polar residues" evidence="4">
    <location>
        <begin position="12"/>
        <end position="25"/>
    </location>
</feature>
<dbReference type="GO" id="GO:0006357">
    <property type="term" value="P:regulation of transcription by RNA polymerase II"/>
    <property type="evidence" value="ECO:0007669"/>
    <property type="project" value="TreeGrafter"/>
</dbReference>